<dbReference type="RefSeq" id="WP_022071373.1">
    <property type="nucleotide sequence ID" value="NZ_HF999322.1"/>
</dbReference>
<evidence type="ECO:0000313" key="2">
    <source>
        <dbReference type="Proteomes" id="UP000017980"/>
    </source>
</evidence>
<accession>R5XMW5</accession>
<dbReference type="Proteomes" id="UP000017980">
    <property type="component" value="Unassembled WGS sequence"/>
</dbReference>
<dbReference type="AlphaFoldDB" id="R5XMW5"/>
<reference evidence="1" key="1">
    <citation type="submission" date="2012-11" db="EMBL/GenBank/DDBJ databases">
        <title>Dependencies among metagenomic species, viruses, plasmids and units of genetic variation.</title>
        <authorList>
            <person name="Nielsen H.B."/>
            <person name="Almeida M."/>
            <person name="Juncker A.S."/>
            <person name="Rasmussen S."/>
            <person name="Li J."/>
            <person name="Sunagawa S."/>
            <person name="Plichta D."/>
            <person name="Gautier L."/>
            <person name="Le Chatelier E."/>
            <person name="Peletier E."/>
            <person name="Bonde I."/>
            <person name="Nielsen T."/>
            <person name="Manichanh C."/>
            <person name="Arumugam M."/>
            <person name="Batto J."/>
            <person name="Santos M.B.Q.D."/>
            <person name="Blom N."/>
            <person name="Borruel N."/>
            <person name="Burgdorf K.S."/>
            <person name="Boumezbeur F."/>
            <person name="Casellas F."/>
            <person name="Dore J."/>
            <person name="Guarner F."/>
            <person name="Hansen T."/>
            <person name="Hildebrand F."/>
            <person name="Kaas R.S."/>
            <person name="Kennedy S."/>
            <person name="Kristiansen K."/>
            <person name="Kultima J.R."/>
            <person name="Leonard P."/>
            <person name="Levenez F."/>
            <person name="Lund O."/>
            <person name="Moumen B."/>
            <person name="Le Paslier D."/>
            <person name="Pons N."/>
            <person name="Pedersen O."/>
            <person name="Prifti E."/>
            <person name="Qin J."/>
            <person name="Raes J."/>
            <person name="Tap J."/>
            <person name="Tims S."/>
            <person name="Ussery D.W."/>
            <person name="Yamada T."/>
            <person name="MetaHit consortium"/>
            <person name="Renault P."/>
            <person name="Sicheritz-Ponten T."/>
            <person name="Bork P."/>
            <person name="Wang J."/>
            <person name="Brunak S."/>
            <person name="Ehrlich S.D."/>
        </authorList>
    </citation>
    <scope>NUCLEOTIDE SEQUENCE [LARGE SCALE GENOMIC DNA]</scope>
</reference>
<comment type="caution">
    <text evidence="1">The sequence shown here is derived from an EMBL/GenBank/DDBJ whole genome shotgun (WGS) entry which is preliminary data.</text>
</comment>
<dbReference type="EMBL" id="CBBD010000029">
    <property type="protein sequence ID" value="CDA09996.1"/>
    <property type="molecule type" value="Genomic_DNA"/>
</dbReference>
<protein>
    <submittedName>
        <fullName evidence="1">Uncharacterized protein</fullName>
    </submittedName>
</protein>
<name>R5XMW5_9FIRM</name>
<gene>
    <name evidence="1" type="ORF">BN488_01049</name>
</gene>
<organism evidence="1 2">
    <name type="scientific">Intestinibacter bartlettii CAG:1329</name>
    <dbReference type="NCBI Taxonomy" id="1263063"/>
    <lineage>
        <taxon>Bacteria</taxon>
        <taxon>Bacillati</taxon>
        <taxon>Bacillota</taxon>
        <taxon>Clostridia</taxon>
        <taxon>Peptostreptococcales</taxon>
        <taxon>Peptostreptococcaceae</taxon>
        <taxon>Intestinibacter</taxon>
    </lineage>
</organism>
<proteinExistence type="predicted"/>
<sequence>MMKKLHYKKIIREENKESLNFTKVNKHDWNFNIDIEKTKLLYSNRCDTIIDSTKQIPELVEFFDKLGIDIQKPDEYDSDFSDVVYTCIGFAESETGYEIDIYGNNQFVSVVIMQNDNNILKLEVFGMN</sequence>
<evidence type="ECO:0000313" key="1">
    <source>
        <dbReference type="EMBL" id="CDA09996.1"/>
    </source>
</evidence>